<accession>A0A1P8WCB7</accession>
<keyword evidence="3" id="KW-0067">ATP-binding</keyword>
<proteinExistence type="inferred from homology"/>
<dbReference type="GO" id="GO:0005886">
    <property type="term" value="C:plasma membrane"/>
    <property type="evidence" value="ECO:0007669"/>
    <property type="project" value="TreeGrafter"/>
</dbReference>
<reference evidence="5 6" key="1">
    <citation type="journal article" date="2016" name="Front. Microbiol.">
        <title>Fuerstia marisgermanicae gen. nov., sp. nov., an Unusual Member of the Phylum Planctomycetes from the German Wadden Sea.</title>
        <authorList>
            <person name="Kohn T."/>
            <person name="Heuer A."/>
            <person name="Jogler M."/>
            <person name="Vollmers J."/>
            <person name="Boedeker C."/>
            <person name="Bunk B."/>
            <person name="Rast P."/>
            <person name="Borchert D."/>
            <person name="Glockner I."/>
            <person name="Freese H.M."/>
            <person name="Klenk H.P."/>
            <person name="Overmann J."/>
            <person name="Kaster A.K."/>
            <person name="Rohde M."/>
            <person name="Wiegand S."/>
            <person name="Jogler C."/>
        </authorList>
    </citation>
    <scope>NUCLEOTIDE SEQUENCE [LARGE SCALE GENOMIC DNA]</scope>
    <source>
        <strain evidence="5 6">NH11</strain>
    </source>
</reference>
<dbReference type="SUPFAM" id="SSF52540">
    <property type="entry name" value="P-loop containing nucleoside triphosphate hydrolases"/>
    <property type="match status" value="1"/>
</dbReference>
<dbReference type="SMART" id="SM00382">
    <property type="entry name" value="AAA"/>
    <property type="match status" value="1"/>
</dbReference>
<sequence>MELGQLLVDEGLVSQEQLKLARGEQNGSRIDQTLIKMGLVTEDAVLKTLSAEFGMAYVDLKDVTVDTELLSKFPTSAIYRHSLLPLYRENGHVVVATDDPLNLEGLDELGTVSGLRLEPVLTRSQELGTRIRELLGVGGDTINELVRQRSEDGIELLEEIEEDHGELGEGAQAPSVIRLVNELLIEAVKLGTSDVHIEPQESGLRVRYRIDGMLRIQSTPPEINHFFSAIVTRLKIMSHLNIAEKRLPQDGRIKLRVMGREVDVRVSIIPMAHGEGVVMRLLDKAKMTFDLKNVGMPPTIIKRFRSLIELPHGIILVTGPTGSGKSTTLYSALNEIKNPETKIITVEDPVEYQMDGISQIQVHSRIGLTFAAGLRSILRHDPDVVLIGEIRDGETAQAAIQAALTGHVVFSTLHTNDAPSAFTRLVDMGVEPYLVASTVEGVLAQRLVRRLCKDCKRQVAVSAADVPEDFPKELAPEFIYEPVGCRECTETGYSGRVGVFELMSTDSKLQELCANNESSTTIRRHALQHGMTTLRQSGWEQVMEGVTSVEEVVRITRGDLVI</sequence>
<evidence type="ECO:0000313" key="6">
    <source>
        <dbReference type="Proteomes" id="UP000187735"/>
    </source>
</evidence>
<dbReference type="PANTHER" id="PTHR30258:SF2">
    <property type="entry name" value="COMG OPERON PROTEIN 1"/>
    <property type="match status" value="1"/>
</dbReference>
<evidence type="ECO:0000313" key="5">
    <source>
        <dbReference type="EMBL" id="APZ91702.1"/>
    </source>
</evidence>
<dbReference type="GO" id="GO:0016887">
    <property type="term" value="F:ATP hydrolysis activity"/>
    <property type="evidence" value="ECO:0007669"/>
    <property type="project" value="TreeGrafter"/>
</dbReference>
<dbReference type="Pfam" id="PF00437">
    <property type="entry name" value="T2SSE"/>
    <property type="match status" value="1"/>
</dbReference>
<dbReference type="KEGG" id="fmr:Fuma_01293"/>
<dbReference type="InterPro" id="IPR003593">
    <property type="entry name" value="AAA+_ATPase"/>
</dbReference>
<dbReference type="STRING" id="1891926.Fuma_01293"/>
<dbReference type="PANTHER" id="PTHR30258">
    <property type="entry name" value="TYPE II SECRETION SYSTEM PROTEIN GSPE-RELATED"/>
    <property type="match status" value="1"/>
</dbReference>
<dbReference type="PROSITE" id="PS00662">
    <property type="entry name" value="T2SP_E"/>
    <property type="match status" value="1"/>
</dbReference>
<name>A0A1P8WCB7_9PLAN</name>
<dbReference type="InterPro" id="IPR007831">
    <property type="entry name" value="T2SS_GspE_N"/>
</dbReference>
<dbReference type="RefSeq" id="WP_077023422.1">
    <property type="nucleotide sequence ID" value="NZ_CP017641.1"/>
</dbReference>
<dbReference type="Gene3D" id="3.30.450.90">
    <property type="match status" value="1"/>
</dbReference>
<gene>
    <name evidence="5" type="primary">epsE_1</name>
    <name evidence="5" type="ORF">Fuma_01293</name>
</gene>
<dbReference type="SUPFAM" id="SSF160246">
    <property type="entry name" value="EspE N-terminal domain-like"/>
    <property type="match status" value="1"/>
</dbReference>
<evidence type="ECO:0000259" key="4">
    <source>
        <dbReference type="PROSITE" id="PS00662"/>
    </source>
</evidence>
<dbReference type="FunFam" id="3.40.50.300:FF:000398">
    <property type="entry name" value="Type IV pilus assembly ATPase PilB"/>
    <property type="match status" value="1"/>
</dbReference>
<dbReference type="AlphaFoldDB" id="A0A1P8WCB7"/>
<evidence type="ECO:0000256" key="1">
    <source>
        <dbReference type="ARBA" id="ARBA00006611"/>
    </source>
</evidence>
<dbReference type="EMBL" id="CP017641">
    <property type="protein sequence ID" value="APZ91702.1"/>
    <property type="molecule type" value="Genomic_DNA"/>
</dbReference>
<dbReference type="InterPro" id="IPR027417">
    <property type="entry name" value="P-loop_NTPase"/>
</dbReference>
<feature type="domain" description="Bacterial type II secretion system protein E" evidence="4">
    <location>
        <begin position="378"/>
        <end position="392"/>
    </location>
</feature>
<organism evidence="5 6">
    <name type="scientific">Fuerstiella marisgermanici</name>
    <dbReference type="NCBI Taxonomy" id="1891926"/>
    <lineage>
        <taxon>Bacteria</taxon>
        <taxon>Pseudomonadati</taxon>
        <taxon>Planctomycetota</taxon>
        <taxon>Planctomycetia</taxon>
        <taxon>Planctomycetales</taxon>
        <taxon>Planctomycetaceae</taxon>
        <taxon>Fuerstiella</taxon>
    </lineage>
</organism>
<dbReference type="InterPro" id="IPR001482">
    <property type="entry name" value="T2SS/T4SS_dom"/>
</dbReference>
<dbReference type="Proteomes" id="UP000187735">
    <property type="component" value="Chromosome"/>
</dbReference>
<dbReference type="OrthoDB" id="244550at2"/>
<evidence type="ECO:0000256" key="3">
    <source>
        <dbReference type="ARBA" id="ARBA00022840"/>
    </source>
</evidence>
<comment type="similarity">
    <text evidence="1">Belongs to the GSP E family.</text>
</comment>
<keyword evidence="2" id="KW-0547">Nucleotide-binding</keyword>
<keyword evidence="6" id="KW-1185">Reference proteome</keyword>
<dbReference type="CDD" id="cd01129">
    <property type="entry name" value="PulE-GspE-like"/>
    <property type="match status" value="1"/>
</dbReference>
<dbReference type="Pfam" id="PF05157">
    <property type="entry name" value="MshEN"/>
    <property type="match status" value="1"/>
</dbReference>
<dbReference type="Gene3D" id="3.30.300.160">
    <property type="entry name" value="Type II secretion system, protein E, N-terminal domain"/>
    <property type="match status" value="1"/>
</dbReference>
<protein>
    <submittedName>
        <fullName evidence="5">Type II traffic warden ATPase</fullName>
    </submittedName>
</protein>
<evidence type="ECO:0000256" key="2">
    <source>
        <dbReference type="ARBA" id="ARBA00022741"/>
    </source>
</evidence>
<dbReference type="GO" id="GO:0005524">
    <property type="term" value="F:ATP binding"/>
    <property type="evidence" value="ECO:0007669"/>
    <property type="project" value="UniProtKB-KW"/>
</dbReference>
<dbReference type="FunFam" id="3.30.450.90:FF:000001">
    <property type="entry name" value="Type II secretion system ATPase GspE"/>
    <property type="match status" value="1"/>
</dbReference>
<dbReference type="InterPro" id="IPR037257">
    <property type="entry name" value="T2SS_E_N_sf"/>
</dbReference>
<dbReference type="Gene3D" id="3.40.50.300">
    <property type="entry name" value="P-loop containing nucleotide triphosphate hydrolases"/>
    <property type="match status" value="1"/>
</dbReference>